<dbReference type="EMBL" id="BAUL01000183">
    <property type="protein sequence ID" value="GAD97048.1"/>
    <property type="molecule type" value="Genomic_DNA"/>
</dbReference>
<evidence type="ECO:0000313" key="2">
    <source>
        <dbReference type="EMBL" id="GAD97048.1"/>
    </source>
</evidence>
<dbReference type="HOGENOM" id="CLU_103432_0_0_1"/>
<accession>V5FY90</accession>
<reference evidence="3" key="1">
    <citation type="journal article" date="2014" name="Genome Announc.">
        <title>Draft genome sequence of the formaldehyde-resistant fungus Byssochlamys spectabilis No. 5 (anamorph Paecilomyces variotii No. 5) (NBRC109023).</title>
        <authorList>
            <person name="Oka T."/>
            <person name="Ekino K."/>
            <person name="Fukuda K."/>
            <person name="Nomura Y."/>
        </authorList>
    </citation>
    <scope>NUCLEOTIDE SEQUENCE [LARGE SCALE GENOMIC DNA]</scope>
    <source>
        <strain evidence="3">No. 5 / NBRC 109023</strain>
    </source>
</reference>
<feature type="transmembrane region" description="Helical" evidence="1">
    <location>
        <begin position="27"/>
        <end position="48"/>
    </location>
</feature>
<evidence type="ECO:0000313" key="3">
    <source>
        <dbReference type="Proteomes" id="UP000018001"/>
    </source>
</evidence>
<keyword evidence="3" id="KW-1185">Reference proteome</keyword>
<gene>
    <name evidence="2" type="ORF">PVAR5_5717</name>
</gene>
<feature type="transmembrane region" description="Helical" evidence="1">
    <location>
        <begin position="113"/>
        <end position="136"/>
    </location>
</feature>
<keyword evidence="1" id="KW-0472">Membrane</keyword>
<sequence length="201" mass="21898">MYVFFLSPTTWLDPATRIQGAMSPAVFYTYTYGTAAWLSVQGFLLLVSPKMMVTMLLDETRPPSAIEIYLSRCSGLTLVTLAILTILLTGSVPLTSTANDPVTTDDTDPKAPYAVPTLLVTTLFHGISGFYSYTWFTTSGQAAFALGMAGYAFVGAIGLWCLLFASEHGRISRKTGVDKRTSGFPFENKEAEKRFGDKKGL</sequence>
<dbReference type="eggNOG" id="ENOG502S7E3">
    <property type="taxonomic scope" value="Eukaryota"/>
</dbReference>
<keyword evidence="1" id="KW-0812">Transmembrane</keyword>
<feature type="transmembrane region" description="Helical" evidence="1">
    <location>
        <begin position="69"/>
        <end position="93"/>
    </location>
</feature>
<feature type="transmembrane region" description="Helical" evidence="1">
    <location>
        <begin position="143"/>
        <end position="165"/>
    </location>
</feature>
<evidence type="ECO:0000256" key="1">
    <source>
        <dbReference type="SAM" id="Phobius"/>
    </source>
</evidence>
<protein>
    <submittedName>
        <fullName evidence="2">Uncharacterized protein</fullName>
    </submittedName>
</protein>
<dbReference type="OrthoDB" id="2550114at2759"/>
<dbReference type="PANTHER" id="PTHR39605">
    <property type="entry name" value="MAJOR FACILITATOR SUPERFAMILY (MFS) PROFILE DOMAIN-CONTAINING PROTEIN"/>
    <property type="match status" value="1"/>
</dbReference>
<name>V5FY90_BYSSN</name>
<dbReference type="InParanoid" id="V5FY90"/>
<dbReference type="PANTHER" id="PTHR39605:SF1">
    <property type="entry name" value="MAJOR FACILITATOR SUPERFAMILY (MFS) PROFILE DOMAIN-CONTAINING PROTEIN"/>
    <property type="match status" value="1"/>
</dbReference>
<organism evidence="2 3">
    <name type="scientific">Byssochlamys spectabilis (strain No. 5 / NBRC 109023)</name>
    <name type="common">Paecilomyces variotii</name>
    <dbReference type="NCBI Taxonomy" id="1356009"/>
    <lineage>
        <taxon>Eukaryota</taxon>
        <taxon>Fungi</taxon>
        <taxon>Dikarya</taxon>
        <taxon>Ascomycota</taxon>
        <taxon>Pezizomycotina</taxon>
        <taxon>Eurotiomycetes</taxon>
        <taxon>Eurotiomycetidae</taxon>
        <taxon>Eurotiales</taxon>
        <taxon>Thermoascaceae</taxon>
        <taxon>Paecilomyces</taxon>
    </lineage>
</organism>
<comment type="caution">
    <text evidence="2">The sequence shown here is derived from an EMBL/GenBank/DDBJ whole genome shotgun (WGS) entry which is preliminary data.</text>
</comment>
<keyword evidence="1" id="KW-1133">Transmembrane helix</keyword>
<dbReference type="Proteomes" id="UP000018001">
    <property type="component" value="Unassembled WGS sequence"/>
</dbReference>
<proteinExistence type="predicted"/>
<dbReference type="AlphaFoldDB" id="V5FY90"/>